<organism evidence="1 2">
    <name type="scientific">Salix viminalis</name>
    <name type="common">Common osier</name>
    <name type="synonym">Basket willow</name>
    <dbReference type="NCBI Taxonomy" id="40686"/>
    <lineage>
        <taxon>Eukaryota</taxon>
        <taxon>Viridiplantae</taxon>
        <taxon>Streptophyta</taxon>
        <taxon>Embryophyta</taxon>
        <taxon>Tracheophyta</taxon>
        <taxon>Spermatophyta</taxon>
        <taxon>Magnoliopsida</taxon>
        <taxon>eudicotyledons</taxon>
        <taxon>Gunneridae</taxon>
        <taxon>Pentapetalae</taxon>
        <taxon>rosids</taxon>
        <taxon>fabids</taxon>
        <taxon>Malpighiales</taxon>
        <taxon>Salicaceae</taxon>
        <taxon>Saliceae</taxon>
        <taxon>Salix</taxon>
    </lineage>
</organism>
<comment type="caution">
    <text evidence="1">The sequence shown here is derived from an EMBL/GenBank/DDBJ whole genome shotgun (WGS) entry which is preliminary data.</text>
</comment>
<dbReference type="Proteomes" id="UP001151529">
    <property type="component" value="Chromosome 3"/>
</dbReference>
<sequence length="105" mass="11915">MLQYARRAAVCRDSSIDEVPSRTVPSVTISLTVERVLVIHFSLPALAMPKLQVEHWVCISYSRMQGANDYEMKSRDFSDLAHSNRSTTWILVGSSPKQYQLAGWK</sequence>
<reference evidence="1" key="1">
    <citation type="submission" date="2022-11" db="EMBL/GenBank/DDBJ databases">
        <authorList>
            <person name="Hyden B.L."/>
            <person name="Feng K."/>
            <person name="Yates T."/>
            <person name="Jawdy S."/>
            <person name="Smart L.B."/>
            <person name="Muchero W."/>
        </authorList>
    </citation>
    <scope>NUCLEOTIDE SEQUENCE</scope>
    <source>
        <tissue evidence="1">Shoot tip</tissue>
    </source>
</reference>
<reference evidence="1" key="2">
    <citation type="journal article" date="2023" name="Int. J. Mol. Sci.">
        <title>De Novo Assembly and Annotation of 11 Diverse Shrub Willow (Salix) Genomes Reveals Novel Gene Organization in Sex-Linked Regions.</title>
        <authorList>
            <person name="Hyden B."/>
            <person name="Feng K."/>
            <person name="Yates T.B."/>
            <person name="Jawdy S."/>
            <person name="Cereghino C."/>
            <person name="Smart L.B."/>
            <person name="Muchero W."/>
        </authorList>
    </citation>
    <scope>NUCLEOTIDE SEQUENCE [LARGE SCALE GENOMIC DNA]</scope>
    <source>
        <tissue evidence="1">Shoot tip</tissue>
    </source>
</reference>
<evidence type="ECO:0000313" key="1">
    <source>
        <dbReference type="EMBL" id="KAJ6703044.1"/>
    </source>
</evidence>
<keyword evidence="2" id="KW-1185">Reference proteome</keyword>
<evidence type="ECO:0000313" key="2">
    <source>
        <dbReference type="Proteomes" id="UP001151529"/>
    </source>
</evidence>
<dbReference type="AlphaFoldDB" id="A0A9Q0QAJ3"/>
<protein>
    <submittedName>
        <fullName evidence="1">Uncharacterized protein</fullName>
    </submittedName>
</protein>
<name>A0A9Q0QAJ3_SALVM</name>
<proteinExistence type="predicted"/>
<dbReference type="EMBL" id="JAPFFL010000009">
    <property type="protein sequence ID" value="KAJ6703044.1"/>
    <property type="molecule type" value="Genomic_DNA"/>
</dbReference>
<gene>
    <name evidence="1" type="ORF">OIU85_029056</name>
</gene>
<accession>A0A9Q0QAJ3</accession>